<proteinExistence type="predicted"/>
<evidence type="ECO:0000313" key="1">
    <source>
        <dbReference type="EMBL" id="JAD97457.1"/>
    </source>
</evidence>
<protein>
    <submittedName>
        <fullName evidence="1">Uncharacterized protein</fullName>
    </submittedName>
</protein>
<reference evidence="1" key="1">
    <citation type="submission" date="2014-09" db="EMBL/GenBank/DDBJ databases">
        <authorList>
            <person name="Magalhaes I.L.F."/>
            <person name="Oliveira U."/>
            <person name="Santos F.R."/>
            <person name="Vidigal T.H.D.A."/>
            <person name="Brescovit A.D."/>
            <person name="Santos A.J."/>
        </authorList>
    </citation>
    <scope>NUCLEOTIDE SEQUENCE</scope>
    <source>
        <tissue evidence="1">Shoot tissue taken approximately 20 cm above the soil surface</tissue>
    </source>
</reference>
<accession>A0A0A9EN31</accession>
<name>A0A0A9EN31_ARUDO</name>
<organism evidence="1">
    <name type="scientific">Arundo donax</name>
    <name type="common">Giant reed</name>
    <name type="synonym">Donax arundinaceus</name>
    <dbReference type="NCBI Taxonomy" id="35708"/>
    <lineage>
        <taxon>Eukaryota</taxon>
        <taxon>Viridiplantae</taxon>
        <taxon>Streptophyta</taxon>
        <taxon>Embryophyta</taxon>
        <taxon>Tracheophyta</taxon>
        <taxon>Spermatophyta</taxon>
        <taxon>Magnoliopsida</taxon>
        <taxon>Liliopsida</taxon>
        <taxon>Poales</taxon>
        <taxon>Poaceae</taxon>
        <taxon>PACMAD clade</taxon>
        <taxon>Arundinoideae</taxon>
        <taxon>Arundineae</taxon>
        <taxon>Arundo</taxon>
    </lineage>
</organism>
<sequence length="13" mass="1621">MTPHMTLKFWELS</sequence>
<reference evidence="1" key="2">
    <citation type="journal article" date="2015" name="Data Brief">
        <title>Shoot transcriptome of the giant reed, Arundo donax.</title>
        <authorList>
            <person name="Barrero R.A."/>
            <person name="Guerrero F.D."/>
            <person name="Moolhuijzen P."/>
            <person name="Goolsby J.A."/>
            <person name="Tidwell J."/>
            <person name="Bellgard S.E."/>
            <person name="Bellgard M.I."/>
        </authorList>
    </citation>
    <scope>NUCLEOTIDE SEQUENCE</scope>
    <source>
        <tissue evidence="1">Shoot tissue taken approximately 20 cm above the soil surface</tissue>
    </source>
</reference>
<dbReference type="EMBL" id="GBRH01200438">
    <property type="protein sequence ID" value="JAD97457.1"/>
    <property type="molecule type" value="Transcribed_RNA"/>
</dbReference>